<dbReference type="KEGG" id="lsz:JCM16776_0733"/>
<sequence length="224" mass="26522">MEKKFVETLFRCGKCGNYIKAVKQYNGMKIIDDGCLEFRIFKKKMPDYEYFFCCEECKIEGDSLGAFRKIIPPKERADFWFVKGYKEQKTKNMIEKTLDNMRSYIEEAKKEHKNYSGVLKYGRLGNYYSKHKSVEKGLDELQNEITKAIKLFKKGENIEELLDFIGFLSNNTLNNHKVYMSYFMQARFQFERRASNIVYHNLKHVKSCSKGIKEVMGKSKKFIV</sequence>
<evidence type="ECO:0000313" key="2">
    <source>
        <dbReference type="EMBL" id="BBM40513.1"/>
    </source>
</evidence>
<dbReference type="RefSeq" id="WP_018450298.1">
    <property type="nucleotide sequence ID" value="NZ_AP019827.1"/>
</dbReference>
<feature type="coiled-coil region" evidence="1">
    <location>
        <begin position="91"/>
        <end position="151"/>
    </location>
</feature>
<dbReference type="Proteomes" id="UP000322617">
    <property type="component" value="Chromosome"/>
</dbReference>
<keyword evidence="3" id="KW-1185">Reference proteome</keyword>
<reference evidence="2 3" key="1">
    <citation type="submission" date="2019-07" db="EMBL/GenBank/DDBJ databases">
        <title>Complete Genome Sequence of Leptotrichia shahii Strain JCM 16776.</title>
        <authorList>
            <person name="Watanabe S."/>
            <person name="Cui L."/>
        </authorList>
    </citation>
    <scope>NUCLEOTIDE SEQUENCE [LARGE SCALE GENOMIC DNA]</scope>
    <source>
        <strain evidence="2 3">JCM16776</strain>
    </source>
</reference>
<organism evidence="2 3">
    <name type="scientific">Leptotrichia shahii</name>
    <dbReference type="NCBI Taxonomy" id="157691"/>
    <lineage>
        <taxon>Bacteria</taxon>
        <taxon>Fusobacteriati</taxon>
        <taxon>Fusobacteriota</taxon>
        <taxon>Fusobacteriia</taxon>
        <taxon>Fusobacteriales</taxon>
        <taxon>Leptotrichiaceae</taxon>
        <taxon>Leptotrichia</taxon>
    </lineage>
</organism>
<accession>A0A510JSB0</accession>
<dbReference type="STRING" id="1122172.GCA_000373045_00669"/>
<proteinExistence type="predicted"/>
<gene>
    <name evidence="2" type="ORF">JCM16776_0733</name>
</gene>
<protein>
    <submittedName>
        <fullName evidence="2">Uncharacterized protein</fullName>
    </submittedName>
</protein>
<dbReference type="AlphaFoldDB" id="A0A510JSB0"/>
<evidence type="ECO:0000313" key="3">
    <source>
        <dbReference type="Proteomes" id="UP000322617"/>
    </source>
</evidence>
<evidence type="ECO:0000256" key="1">
    <source>
        <dbReference type="SAM" id="Coils"/>
    </source>
</evidence>
<keyword evidence="1" id="KW-0175">Coiled coil</keyword>
<dbReference type="EMBL" id="AP019827">
    <property type="protein sequence ID" value="BBM40513.1"/>
    <property type="molecule type" value="Genomic_DNA"/>
</dbReference>
<name>A0A510JSB0_9FUSO</name>